<dbReference type="OrthoDB" id="5424058at2759"/>
<keyword evidence="2" id="KW-1185">Reference proteome</keyword>
<accession>A0A9P6EQY2</accession>
<dbReference type="EMBL" id="MU157826">
    <property type="protein sequence ID" value="KAF9534458.1"/>
    <property type="molecule type" value="Genomic_DNA"/>
</dbReference>
<reference evidence="1" key="1">
    <citation type="submission" date="2020-11" db="EMBL/GenBank/DDBJ databases">
        <authorList>
            <consortium name="DOE Joint Genome Institute"/>
            <person name="Ahrendt S."/>
            <person name="Riley R."/>
            <person name="Andreopoulos W."/>
            <person name="Labutti K."/>
            <person name="Pangilinan J."/>
            <person name="Ruiz-Duenas F.J."/>
            <person name="Barrasa J.M."/>
            <person name="Sanchez-Garcia M."/>
            <person name="Camarero S."/>
            <person name="Miyauchi S."/>
            <person name="Serrano A."/>
            <person name="Linde D."/>
            <person name="Babiker R."/>
            <person name="Drula E."/>
            <person name="Ayuso-Fernandez I."/>
            <person name="Pacheco R."/>
            <person name="Padilla G."/>
            <person name="Ferreira P."/>
            <person name="Barriuso J."/>
            <person name="Kellner H."/>
            <person name="Castanera R."/>
            <person name="Alfaro M."/>
            <person name="Ramirez L."/>
            <person name="Pisabarro A.G."/>
            <person name="Kuo A."/>
            <person name="Tritt A."/>
            <person name="Lipzen A."/>
            <person name="He G."/>
            <person name="Yan M."/>
            <person name="Ng V."/>
            <person name="Cullen D."/>
            <person name="Martin F."/>
            <person name="Rosso M.-N."/>
            <person name="Henrissat B."/>
            <person name="Hibbett D."/>
            <person name="Martinez A.T."/>
            <person name="Grigoriev I.V."/>
        </authorList>
    </citation>
    <scope>NUCLEOTIDE SEQUENCE</scope>
    <source>
        <strain evidence="1">CBS 506.95</strain>
    </source>
</reference>
<sequence>MRERVGKDIQDLVGFLRPEERSISALLIDFSLSEVLEHAKKVTSTLLEALTASVGGLGDEESGAGRKKKDVIICTVLCVLAKTQNERGNEFQLLMYIYLLACSVSRFLFDVLNDAGFSMPYSSAMDKIKALGQEQLDIRRRTSYCERIQMVIWTAELPSPRSLATVIPLYNVPFWSLSVVQPRKKRRITYDFNRLDLLPSTIQVLAIQETMRWHIANILFELFPDLKALPAALIGESTIDGTRCYRPHILPHTQA</sequence>
<proteinExistence type="predicted"/>
<dbReference type="AlphaFoldDB" id="A0A9P6EQY2"/>
<protein>
    <submittedName>
        <fullName evidence="1">Uncharacterized protein</fullName>
    </submittedName>
</protein>
<dbReference type="Proteomes" id="UP000807306">
    <property type="component" value="Unassembled WGS sequence"/>
</dbReference>
<comment type="caution">
    <text evidence="1">The sequence shown here is derived from an EMBL/GenBank/DDBJ whole genome shotgun (WGS) entry which is preliminary data.</text>
</comment>
<organism evidence="1 2">
    <name type="scientific">Crepidotus variabilis</name>
    <dbReference type="NCBI Taxonomy" id="179855"/>
    <lineage>
        <taxon>Eukaryota</taxon>
        <taxon>Fungi</taxon>
        <taxon>Dikarya</taxon>
        <taxon>Basidiomycota</taxon>
        <taxon>Agaricomycotina</taxon>
        <taxon>Agaricomycetes</taxon>
        <taxon>Agaricomycetidae</taxon>
        <taxon>Agaricales</taxon>
        <taxon>Agaricineae</taxon>
        <taxon>Crepidotaceae</taxon>
        <taxon>Crepidotus</taxon>
    </lineage>
</organism>
<name>A0A9P6EQY2_9AGAR</name>
<evidence type="ECO:0000313" key="1">
    <source>
        <dbReference type="EMBL" id="KAF9534458.1"/>
    </source>
</evidence>
<gene>
    <name evidence="1" type="ORF">CPB83DRAFT_889444</name>
</gene>
<evidence type="ECO:0000313" key="2">
    <source>
        <dbReference type="Proteomes" id="UP000807306"/>
    </source>
</evidence>